<feature type="transmembrane region" description="Helical" evidence="1">
    <location>
        <begin position="495"/>
        <end position="515"/>
    </location>
</feature>
<evidence type="ECO:0000256" key="1">
    <source>
        <dbReference type="SAM" id="Phobius"/>
    </source>
</evidence>
<feature type="transmembrane region" description="Helical" evidence="1">
    <location>
        <begin position="558"/>
        <end position="579"/>
    </location>
</feature>
<dbReference type="Proteomes" id="UP000193920">
    <property type="component" value="Unassembled WGS sequence"/>
</dbReference>
<dbReference type="AlphaFoldDB" id="A0A1Y2CYV7"/>
<protein>
    <submittedName>
        <fullName evidence="2">Periplasmic binding protein-like II</fullName>
    </submittedName>
</protein>
<keyword evidence="1" id="KW-1133">Transmembrane helix</keyword>
<dbReference type="SUPFAM" id="SSF53850">
    <property type="entry name" value="Periplasmic binding protein-like II"/>
    <property type="match status" value="1"/>
</dbReference>
<feature type="transmembrane region" description="Helical" evidence="1">
    <location>
        <begin position="527"/>
        <end position="546"/>
    </location>
</feature>
<evidence type="ECO:0000313" key="3">
    <source>
        <dbReference type="Proteomes" id="UP000193920"/>
    </source>
</evidence>
<evidence type="ECO:0000313" key="2">
    <source>
        <dbReference type="EMBL" id="ORY52137.1"/>
    </source>
</evidence>
<dbReference type="Gene3D" id="3.40.190.10">
    <property type="entry name" value="Periplasmic binding protein-like II"/>
    <property type="match status" value="1"/>
</dbReference>
<proteinExistence type="predicted"/>
<organism evidence="2 3">
    <name type="scientific">Neocallimastix californiae</name>
    <dbReference type="NCBI Taxonomy" id="1754190"/>
    <lineage>
        <taxon>Eukaryota</taxon>
        <taxon>Fungi</taxon>
        <taxon>Fungi incertae sedis</taxon>
        <taxon>Chytridiomycota</taxon>
        <taxon>Chytridiomycota incertae sedis</taxon>
        <taxon>Neocallimastigomycetes</taxon>
        <taxon>Neocallimastigales</taxon>
        <taxon>Neocallimastigaceae</taxon>
        <taxon>Neocallimastix</taxon>
    </lineage>
</organism>
<keyword evidence="1" id="KW-0812">Transmembrane</keyword>
<feature type="transmembrane region" description="Helical" evidence="1">
    <location>
        <begin position="409"/>
        <end position="427"/>
    </location>
</feature>
<accession>A0A1Y2CYV7</accession>
<comment type="caution">
    <text evidence="2">The sequence shown here is derived from an EMBL/GenBank/DDBJ whole genome shotgun (WGS) entry which is preliminary data.</text>
</comment>
<feature type="transmembrane region" description="Helical" evidence="1">
    <location>
        <begin position="376"/>
        <end position="397"/>
    </location>
</feature>
<dbReference type="OrthoDB" id="2118873at2759"/>
<dbReference type="Pfam" id="PF13416">
    <property type="entry name" value="SBP_bac_8"/>
    <property type="match status" value="1"/>
</dbReference>
<feature type="transmembrane region" description="Helical" evidence="1">
    <location>
        <begin position="343"/>
        <end position="364"/>
    </location>
</feature>
<gene>
    <name evidence="2" type="ORF">LY90DRAFT_670541</name>
</gene>
<name>A0A1Y2CYV7_9FUNG</name>
<dbReference type="InterPro" id="IPR006059">
    <property type="entry name" value="SBP"/>
</dbReference>
<sequence>MVEKLLKSKKRKYDIYFFEYIYNSRFGPYFINLGEYLPKEHIDMYSEGITPQLCILNEKWVSLPIKISYDVLYCNMDLLEKYDKTIPETWDELIETSKYIMDKEKDNDTDLISFNGLYDYTETGTVSLYEYIYSNRDSVNSPFPSFVNETVINALEKLKYMKEKIASDEQFQQGTLYTLGKLNDGKALFIKYWNVIPNPVYKMSILPGIKKGISGSTIGGQSIGIGNDIGDKKINASVKILEYITSKEFRKNITLETLEYSTIPSLYDDDDICEVVDCKFMKSIQFVPRKFPPEYPYDVYSKEFRSSIYEYLYGDKPIIEALNEFDNLNKFYSISFSDSIGKAFGFILGIIALILIVSLALPFIPNLRKYYKVLYLDFWIYSIFGTFLMFGLCFVGYGPVTVIKCHLKVFFLSIGLSFNLMPIICMFNKSIHKKDILWQTIKKQSYFVIMGVLLINNILYMFILKEPFTIDKIFVKNGKNYNRCKSRSGLNRFCFYLLMILETLIILITQWLAFIKRNNIYLKKESRFLIISLYTVLLSLIMIFILETVNINDYNIEFILFEVFYILFSISNHFIFFIIRPLWLRYKKIDEELEYLKAFRSNTFSYINENTNQIMNSKSPIYSKFSLYTNSQSLMNNRSIVLSNPNALVKSQVINPS</sequence>
<keyword evidence="3" id="KW-1185">Reference proteome</keyword>
<feature type="transmembrane region" description="Helical" evidence="1">
    <location>
        <begin position="447"/>
        <end position="464"/>
    </location>
</feature>
<reference evidence="2 3" key="1">
    <citation type="submission" date="2016-08" db="EMBL/GenBank/DDBJ databases">
        <title>A Parts List for Fungal Cellulosomes Revealed by Comparative Genomics.</title>
        <authorList>
            <consortium name="DOE Joint Genome Institute"/>
            <person name="Haitjema C.H."/>
            <person name="Gilmore S.P."/>
            <person name="Henske J.K."/>
            <person name="Solomon K.V."/>
            <person name="De Groot R."/>
            <person name="Kuo A."/>
            <person name="Mondo S.J."/>
            <person name="Salamov A.A."/>
            <person name="Labutti K."/>
            <person name="Zhao Z."/>
            <person name="Chiniquy J."/>
            <person name="Barry K."/>
            <person name="Brewer H.M."/>
            <person name="Purvine S.O."/>
            <person name="Wright A.T."/>
            <person name="Boxma B."/>
            <person name="Van Alen T."/>
            <person name="Hackstein J.H."/>
            <person name="Baker S.E."/>
            <person name="Grigoriev I.V."/>
            <person name="O'Malley M.A."/>
        </authorList>
    </citation>
    <scope>NUCLEOTIDE SEQUENCE [LARGE SCALE GENOMIC DNA]</scope>
    <source>
        <strain evidence="2 3">G1</strain>
    </source>
</reference>
<dbReference type="EMBL" id="MCOG01000094">
    <property type="protein sequence ID" value="ORY52137.1"/>
    <property type="molecule type" value="Genomic_DNA"/>
</dbReference>
<keyword evidence="1" id="KW-0472">Membrane</keyword>